<feature type="domain" description="Peptidase M1 leukotriene A4 hydrolase/aminopeptidase C-terminal" evidence="13">
    <location>
        <begin position="502"/>
        <end position="649"/>
    </location>
</feature>
<evidence type="ECO:0000256" key="2">
    <source>
        <dbReference type="ARBA" id="ARBA00010136"/>
    </source>
</evidence>
<feature type="binding site" evidence="10">
    <location>
        <begin position="305"/>
        <end position="310"/>
    </location>
    <ligand>
        <name>a peptide</name>
        <dbReference type="ChEBI" id="CHEBI:60466"/>
    </ligand>
</feature>
<dbReference type="GO" id="GO:0005829">
    <property type="term" value="C:cytosol"/>
    <property type="evidence" value="ECO:0007669"/>
    <property type="project" value="TreeGrafter"/>
</dbReference>
<dbReference type="GO" id="GO:0008270">
    <property type="term" value="F:zinc ion binding"/>
    <property type="evidence" value="ECO:0007669"/>
    <property type="project" value="InterPro"/>
</dbReference>
<evidence type="ECO:0000256" key="5">
    <source>
        <dbReference type="ARBA" id="ARBA00022723"/>
    </source>
</evidence>
<dbReference type="InterPro" id="IPR016024">
    <property type="entry name" value="ARM-type_fold"/>
</dbReference>
<dbReference type="Pfam" id="PF17900">
    <property type="entry name" value="Peptidase_M1_N"/>
    <property type="match status" value="1"/>
</dbReference>
<gene>
    <name evidence="14" type="ORF">Naga_100009g11</name>
</gene>
<keyword evidence="12" id="KW-0812">Transmembrane</keyword>
<organism evidence="14 15">
    <name type="scientific">Nannochloropsis gaditana</name>
    <dbReference type="NCBI Taxonomy" id="72520"/>
    <lineage>
        <taxon>Eukaryota</taxon>
        <taxon>Sar</taxon>
        <taxon>Stramenopiles</taxon>
        <taxon>Ochrophyta</taxon>
        <taxon>Eustigmatophyceae</taxon>
        <taxon>Eustigmatales</taxon>
        <taxon>Monodopsidaceae</taxon>
        <taxon>Nannochloropsis</taxon>
    </lineage>
</organism>
<keyword evidence="15" id="KW-1185">Reference proteome</keyword>
<dbReference type="PANTHER" id="PTHR45726">
    <property type="entry name" value="LEUKOTRIENE A-4 HYDROLASE"/>
    <property type="match status" value="1"/>
</dbReference>
<proteinExistence type="inferred from homology"/>
<dbReference type="SUPFAM" id="SSF55486">
    <property type="entry name" value="Metalloproteases ('zincins'), catalytic domain"/>
    <property type="match status" value="1"/>
</dbReference>
<keyword evidence="4" id="KW-0645">Protease</keyword>
<evidence type="ECO:0000313" key="15">
    <source>
        <dbReference type="Proteomes" id="UP000019335"/>
    </source>
</evidence>
<dbReference type="GO" id="GO:0006508">
    <property type="term" value="P:proteolysis"/>
    <property type="evidence" value="ECO:0007669"/>
    <property type="project" value="UniProtKB-KW"/>
</dbReference>
<dbReference type="InterPro" id="IPR049980">
    <property type="entry name" value="LTA4H_cat"/>
</dbReference>
<dbReference type="InterPro" id="IPR001930">
    <property type="entry name" value="Peptidase_M1"/>
</dbReference>
<keyword evidence="7 11" id="KW-0862">Zinc</keyword>
<dbReference type="InterPro" id="IPR034015">
    <property type="entry name" value="M1_LTA4H"/>
</dbReference>
<evidence type="ECO:0000313" key="14">
    <source>
        <dbReference type="EMBL" id="EWM28544.1"/>
    </source>
</evidence>
<comment type="caution">
    <text evidence="14">The sequence shown here is derived from an EMBL/GenBank/DDBJ whole genome shotgun (WGS) entry which is preliminary data.</text>
</comment>
<keyword evidence="6 14" id="KW-0378">Hydrolase</keyword>
<evidence type="ECO:0000259" key="13">
    <source>
        <dbReference type="SMART" id="SM01263"/>
    </source>
</evidence>
<comment type="similarity">
    <text evidence="2">Belongs to the peptidase M1 family.</text>
</comment>
<comment type="cofactor">
    <cofactor evidence="11">
        <name>Zn(2+)</name>
        <dbReference type="ChEBI" id="CHEBI:29105"/>
    </cofactor>
    <text evidence="11">Binds 1 zinc ion per subunit.</text>
</comment>
<dbReference type="Gene3D" id="3.30.2010.30">
    <property type="match status" value="1"/>
</dbReference>
<dbReference type="FunFam" id="3.30.2010.30:FF:000001">
    <property type="entry name" value="Leukotriene A(4) hydrolase"/>
    <property type="match status" value="1"/>
</dbReference>
<evidence type="ECO:0000256" key="11">
    <source>
        <dbReference type="PIRSR" id="PIRSR634015-3"/>
    </source>
</evidence>
<dbReference type="InterPro" id="IPR014782">
    <property type="entry name" value="Peptidase_M1_dom"/>
</dbReference>
<feature type="active site" description="Proton donor" evidence="9">
    <location>
        <position position="424"/>
    </location>
</feature>
<evidence type="ECO:0000256" key="3">
    <source>
        <dbReference type="ARBA" id="ARBA00022490"/>
    </source>
</evidence>
<evidence type="ECO:0000256" key="9">
    <source>
        <dbReference type="PIRSR" id="PIRSR634015-1"/>
    </source>
</evidence>
<evidence type="ECO:0000256" key="6">
    <source>
        <dbReference type="ARBA" id="ARBA00022801"/>
    </source>
</evidence>
<dbReference type="PRINTS" id="PR00756">
    <property type="entry name" value="ALADIPTASE"/>
</dbReference>
<dbReference type="MEROPS" id="M01.004"/>
<dbReference type="InterPro" id="IPR038502">
    <property type="entry name" value="M1_LTA-4_hydro/amino_C_sf"/>
</dbReference>
<dbReference type="OrthoDB" id="79562at2759"/>
<dbReference type="Gene3D" id="2.60.40.1730">
    <property type="entry name" value="tricorn interacting facor f3 domain"/>
    <property type="match status" value="1"/>
</dbReference>
<evidence type="ECO:0000256" key="10">
    <source>
        <dbReference type="PIRSR" id="PIRSR634015-2"/>
    </source>
</evidence>
<feature type="binding site" evidence="11">
    <location>
        <position position="334"/>
    </location>
    <ligand>
        <name>Zn(2+)</name>
        <dbReference type="ChEBI" id="CHEBI:29105"/>
        <note>catalytic</note>
    </ligand>
</feature>
<dbReference type="Proteomes" id="UP000019335">
    <property type="component" value="Chromosome 4"/>
</dbReference>
<dbReference type="Gene3D" id="1.10.390.10">
    <property type="entry name" value="Neutral Protease Domain 2"/>
    <property type="match status" value="1"/>
</dbReference>
<dbReference type="SMART" id="SM01263">
    <property type="entry name" value="Leuk-A4-hydro_C"/>
    <property type="match status" value="1"/>
</dbReference>
<feature type="active site" description="Proton acceptor" evidence="9">
    <location>
        <position position="335"/>
    </location>
</feature>
<evidence type="ECO:0000256" key="4">
    <source>
        <dbReference type="ARBA" id="ARBA00022670"/>
    </source>
</evidence>
<dbReference type="InterPro" id="IPR045357">
    <property type="entry name" value="Aminopeptidase_N-like_N"/>
</dbReference>
<feature type="binding site" evidence="11">
    <location>
        <position position="338"/>
    </location>
    <ligand>
        <name>Zn(2+)</name>
        <dbReference type="ChEBI" id="CHEBI:29105"/>
        <note>catalytic</note>
    </ligand>
</feature>
<reference evidence="14 15" key="1">
    <citation type="journal article" date="2014" name="Mol. Plant">
        <title>Chromosome Scale Genome Assembly and Transcriptome Profiling of Nannochloropsis gaditana in Nitrogen Depletion.</title>
        <authorList>
            <person name="Corteggiani Carpinelli E."/>
            <person name="Telatin A."/>
            <person name="Vitulo N."/>
            <person name="Forcato C."/>
            <person name="D'Angelo M."/>
            <person name="Schiavon R."/>
            <person name="Vezzi A."/>
            <person name="Giacometti G.M."/>
            <person name="Morosinotto T."/>
            <person name="Valle G."/>
        </authorList>
    </citation>
    <scope>NUCLEOTIDE SEQUENCE [LARGE SCALE GENOMIC DNA]</scope>
    <source>
        <strain evidence="14 15">B-31</strain>
    </source>
</reference>
<evidence type="ECO:0000256" key="1">
    <source>
        <dbReference type="ARBA" id="ARBA00004496"/>
    </source>
</evidence>
<dbReference type="SUPFAM" id="SSF48371">
    <property type="entry name" value="ARM repeat"/>
    <property type="match status" value="1"/>
</dbReference>
<feature type="binding site" evidence="10">
    <location>
        <begin position="605"/>
        <end position="607"/>
    </location>
    <ligand>
        <name>a peptide</name>
        <dbReference type="ChEBI" id="CHEBI:60466"/>
    </ligand>
</feature>
<feature type="binding site" evidence="10">
    <location>
        <begin position="173"/>
        <end position="175"/>
    </location>
    <ligand>
        <name>a peptide</name>
        <dbReference type="ChEBI" id="CHEBI:60466"/>
    </ligand>
</feature>
<dbReference type="Gene3D" id="1.25.40.320">
    <property type="entry name" value="Peptidase M1, leukotriene A4 hydrolase/aminopeptidase C-terminal domain"/>
    <property type="match status" value="1"/>
</dbReference>
<dbReference type="Pfam" id="PF09127">
    <property type="entry name" value="Leuk-A4-hydro_C"/>
    <property type="match status" value="1"/>
</dbReference>
<evidence type="ECO:0000256" key="8">
    <source>
        <dbReference type="ARBA" id="ARBA00023049"/>
    </source>
</evidence>
<keyword evidence="12" id="KW-1133">Transmembrane helix</keyword>
<keyword evidence="5 11" id="KW-0479">Metal-binding</keyword>
<dbReference type="InterPro" id="IPR027268">
    <property type="entry name" value="Peptidase_M4/M1_CTD_sf"/>
</dbReference>
<dbReference type="InterPro" id="IPR015211">
    <property type="entry name" value="Peptidase_M1_C"/>
</dbReference>
<protein>
    <submittedName>
        <fullName evidence="14">Leukotriene a4 hydrolase</fullName>
    </submittedName>
</protein>
<dbReference type="GO" id="GO:0008237">
    <property type="term" value="F:metallopeptidase activity"/>
    <property type="evidence" value="ECO:0007669"/>
    <property type="project" value="UniProtKB-KW"/>
</dbReference>
<dbReference type="PANTHER" id="PTHR45726:SF3">
    <property type="entry name" value="LEUKOTRIENE A-4 HYDROLASE"/>
    <property type="match status" value="1"/>
</dbReference>
<sequence length="721" mass="80949">MNRALSILATTISRLMANEPASASLHSPAPVTDRASNEKDLNTLSNYEAIKSQHLRLHWNVDFERNVLEGWAEHTMVVLEPGAPASRAIFDTSSGLSVHKVEVNGLEASFHKGVSHPVFGTPVKVSLTTVGLLSKGDEVVVRLYYVTAPTASACQWLPPAQTAGQKFPYLFTQSQAIHARSIFPCQDTPAVKMTYSARVRVPHWATALMSALRLEDKEFMEGDGHRMYVWDQPVPIPSYLVALAVGELDSRDISPRCRVWAEPSVVEAARFEFGQTEEFLQHAEALTFEYAWKRYDLLCLPPSFPYGGMENPCLTFATPTLLAGDRSLADVVAHEIAHSWTGNLVTNTTWEHFYLNEGWTMWLQRKIMARIHGDPLFFYLDAEWLGWPHLEESIAAFKDHPGLTALVPDLKDVDPDDAFSSVPYEKGFTLLLRLERIVGTPAFEKFAKHYIRLYKYKTVTSAQFKSTLLEHFEQDPRLVCLPWDEIFYAPGLPLKPAYDTARLSSPSLALADAWYKNKGGLEAEAHKEFMAWSTLQKQIFLESLLKRTEAEGPIPVPVLEAMDREYRLTSSKNAEIRFRWTMLCLRAGAKFIVANALDFVTSQGRMKFTRPLYKELYKSKMASAVALETFKKNAMFYHPICRKMVATDLGLCLAPDGSLEEGPTSRVKGGAWAGDLGARQKGKRTWLRVLRLPREAVIVLGLGVTAMLVVGAVTVVRHKRK</sequence>
<feature type="transmembrane region" description="Helical" evidence="12">
    <location>
        <begin position="696"/>
        <end position="716"/>
    </location>
</feature>
<dbReference type="EMBL" id="AZIL01000279">
    <property type="protein sequence ID" value="EWM28544.1"/>
    <property type="molecule type" value="Genomic_DNA"/>
</dbReference>
<keyword evidence="12" id="KW-0472">Membrane</keyword>
<dbReference type="Pfam" id="PF01433">
    <property type="entry name" value="Peptidase_M1"/>
    <property type="match status" value="1"/>
</dbReference>
<dbReference type="InterPro" id="IPR042097">
    <property type="entry name" value="Aminopeptidase_N-like_N_sf"/>
</dbReference>
<comment type="subcellular location">
    <subcellularLocation>
        <location evidence="1">Cytoplasm</location>
    </subcellularLocation>
</comment>
<dbReference type="SUPFAM" id="SSF63737">
    <property type="entry name" value="Leukotriene A4 hydrolase N-terminal domain"/>
    <property type="match status" value="1"/>
</dbReference>
<evidence type="ECO:0000256" key="7">
    <source>
        <dbReference type="ARBA" id="ARBA00022833"/>
    </source>
</evidence>
<feature type="binding site" evidence="11">
    <location>
        <position position="357"/>
    </location>
    <ligand>
        <name>Zn(2+)</name>
        <dbReference type="ChEBI" id="CHEBI:29105"/>
        <note>catalytic</note>
    </ligand>
</feature>
<evidence type="ECO:0000256" key="12">
    <source>
        <dbReference type="SAM" id="Phobius"/>
    </source>
</evidence>
<name>W7U6V0_9STRA</name>
<keyword evidence="8" id="KW-0482">Metalloprotease</keyword>
<dbReference type="FunFam" id="1.25.40.320:FF:000001">
    <property type="entry name" value="Leukotriene A(4) hydrolase"/>
    <property type="match status" value="1"/>
</dbReference>
<dbReference type="AlphaFoldDB" id="W7U6V0"/>
<dbReference type="CDD" id="cd09599">
    <property type="entry name" value="M1_LTA4H"/>
    <property type="match status" value="1"/>
</dbReference>
<accession>W7U6V0</accession>
<keyword evidence="3" id="KW-0963">Cytoplasm</keyword>